<evidence type="ECO:0000313" key="2">
    <source>
        <dbReference type="Proteomes" id="UP000286415"/>
    </source>
</evidence>
<accession>A0A8T1M2L8</accession>
<reference evidence="1 2" key="1">
    <citation type="journal article" date="2018" name="Biotechnol. Adv.">
        <title>Improved genomic resources and new bioinformatic workflow for the carcinogenic parasite Clonorchis sinensis: Biotechnological implications.</title>
        <authorList>
            <person name="Wang D."/>
            <person name="Korhonen P.K."/>
            <person name="Gasser R.B."/>
            <person name="Young N.D."/>
        </authorList>
    </citation>
    <scope>NUCLEOTIDE SEQUENCE [LARGE SCALE GENOMIC DNA]</scope>
    <source>
        <strain evidence="1">Cs-k2</strain>
    </source>
</reference>
<gene>
    <name evidence="1" type="ORF">CSKR_107168</name>
</gene>
<sequence length="62" mass="7156">MAQLTRAIHFQIDCSLMQYTETDIKLMSDRVAAPPGFEKSALGLHDQRMSNPLNHAFRWRIP</sequence>
<keyword evidence="2" id="KW-1185">Reference proteome</keyword>
<dbReference type="Proteomes" id="UP000286415">
    <property type="component" value="Unassembled WGS sequence"/>
</dbReference>
<organism evidence="1 2">
    <name type="scientific">Clonorchis sinensis</name>
    <name type="common">Chinese liver fluke</name>
    <dbReference type="NCBI Taxonomy" id="79923"/>
    <lineage>
        <taxon>Eukaryota</taxon>
        <taxon>Metazoa</taxon>
        <taxon>Spiralia</taxon>
        <taxon>Lophotrochozoa</taxon>
        <taxon>Platyhelminthes</taxon>
        <taxon>Trematoda</taxon>
        <taxon>Digenea</taxon>
        <taxon>Opisthorchiida</taxon>
        <taxon>Opisthorchiata</taxon>
        <taxon>Opisthorchiidae</taxon>
        <taxon>Clonorchis</taxon>
    </lineage>
</organism>
<comment type="caution">
    <text evidence="1">The sequence shown here is derived from an EMBL/GenBank/DDBJ whole genome shotgun (WGS) entry which is preliminary data.</text>
</comment>
<evidence type="ECO:0000313" key="1">
    <source>
        <dbReference type="EMBL" id="KAG5442991.1"/>
    </source>
</evidence>
<dbReference type="EMBL" id="NIRI02000056">
    <property type="protein sequence ID" value="KAG5442991.1"/>
    <property type="molecule type" value="Genomic_DNA"/>
</dbReference>
<proteinExistence type="predicted"/>
<reference evidence="1 2" key="2">
    <citation type="journal article" date="2021" name="Genomics">
        <title>High-quality reference genome for Clonorchis sinensis.</title>
        <authorList>
            <person name="Young N.D."/>
            <person name="Stroehlein A.J."/>
            <person name="Kinkar L."/>
            <person name="Wang T."/>
            <person name="Sohn W.M."/>
            <person name="Chang B.C.H."/>
            <person name="Kaur P."/>
            <person name="Weisz D."/>
            <person name="Dudchenko O."/>
            <person name="Aiden E.L."/>
            <person name="Korhonen P.K."/>
            <person name="Gasser R.B."/>
        </authorList>
    </citation>
    <scope>NUCLEOTIDE SEQUENCE [LARGE SCALE GENOMIC DNA]</scope>
    <source>
        <strain evidence="1">Cs-k2</strain>
    </source>
</reference>
<protein>
    <submittedName>
        <fullName evidence="1">Uncharacterized protein</fullName>
    </submittedName>
</protein>
<name>A0A8T1M2L8_CLOSI</name>